<evidence type="ECO:0000256" key="3">
    <source>
        <dbReference type="ARBA" id="ARBA00022801"/>
    </source>
</evidence>
<evidence type="ECO:0000259" key="10">
    <source>
        <dbReference type="Pfam" id="PF00768"/>
    </source>
</evidence>
<keyword evidence="5" id="KW-0573">Peptidoglycan synthesis</keyword>
<feature type="active site" description="Acyl-ester intermediate" evidence="7">
    <location>
        <position position="49"/>
    </location>
</feature>
<dbReference type="GO" id="GO:0009002">
    <property type="term" value="F:serine-type D-Ala-D-Ala carboxypeptidase activity"/>
    <property type="evidence" value="ECO:0007669"/>
    <property type="project" value="InterPro"/>
</dbReference>
<evidence type="ECO:0000313" key="12">
    <source>
        <dbReference type="EMBL" id="PST40245.1"/>
    </source>
</evidence>
<dbReference type="GO" id="GO:0006508">
    <property type="term" value="P:proteolysis"/>
    <property type="evidence" value="ECO:0007669"/>
    <property type="project" value="InterPro"/>
</dbReference>
<keyword evidence="6" id="KW-0961">Cell wall biogenesis/degradation</keyword>
<dbReference type="RefSeq" id="WP_106988115.1">
    <property type="nucleotide sequence ID" value="NZ_JADPLM010000016.1"/>
</dbReference>
<feature type="binding site" evidence="8">
    <location>
        <position position="209"/>
    </location>
    <ligand>
        <name>substrate</name>
    </ligand>
</feature>
<dbReference type="GO" id="GO:0009252">
    <property type="term" value="P:peptidoglycan biosynthetic process"/>
    <property type="evidence" value="ECO:0007669"/>
    <property type="project" value="UniProtKB-KW"/>
</dbReference>
<gene>
    <name evidence="12" type="ORF">C7U55_07610</name>
    <name evidence="11" type="ORF">LJD69_04085</name>
</gene>
<dbReference type="PRINTS" id="PR00725">
    <property type="entry name" value="DADACBPTASE1"/>
</dbReference>
<feature type="domain" description="Peptidase S11 D-alanyl-D-alanine carboxypeptidase A N-terminal" evidence="10">
    <location>
        <begin position="19"/>
        <end position="237"/>
    </location>
</feature>
<evidence type="ECO:0000256" key="4">
    <source>
        <dbReference type="ARBA" id="ARBA00022960"/>
    </source>
</evidence>
<evidence type="ECO:0000256" key="8">
    <source>
        <dbReference type="PIRSR" id="PIRSR618044-2"/>
    </source>
</evidence>
<dbReference type="Proteomes" id="UP000241201">
    <property type="component" value="Unassembled WGS sequence"/>
</dbReference>
<dbReference type="PANTHER" id="PTHR21581:SF33">
    <property type="entry name" value="D-ALANYL-D-ALANINE CARBOXYPEPTIDASE DACB"/>
    <property type="match status" value="1"/>
</dbReference>
<keyword evidence="12" id="KW-0121">Carboxypeptidase</keyword>
<reference evidence="13" key="1">
    <citation type="submission" date="2018-03" db="EMBL/GenBank/DDBJ databases">
        <title>Lachnoclostridium SNUG30370 gen.nov., sp.nov., isolated from human faeces.</title>
        <authorList>
            <person name="Seo B."/>
            <person name="Jeon K."/>
            <person name="Ko G."/>
        </authorList>
    </citation>
    <scope>NUCLEOTIDE SEQUENCE [LARGE SCALE GENOMIC DNA]</scope>
    <source>
        <strain evidence="13">SNUG30370</strain>
    </source>
</reference>
<evidence type="ECO:0000313" key="13">
    <source>
        <dbReference type="Proteomes" id="UP000241201"/>
    </source>
</evidence>
<proteinExistence type="inferred from homology"/>
<evidence type="ECO:0000256" key="1">
    <source>
        <dbReference type="ARBA" id="ARBA00007164"/>
    </source>
</evidence>
<comment type="caution">
    <text evidence="12">The sequence shown here is derived from an EMBL/GenBank/DDBJ whole genome shotgun (WGS) entry which is preliminary data.</text>
</comment>
<keyword evidence="12" id="KW-0645">Protease</keyword>
<evidence type="ECO:0000256" key="7">
    <source>
        <dbReference type="PIRSR" id="PIRSR618044-1"/>
    </source>
</evidence>
<dbReference type="PANTHER" id="PTHR21581">
    <property type="entry name" value="D-ALANYL-D-ALANINE CARBOXYPEPTIDASE"/>
    <property type="match status" value="1"/>
</dbReference>
<dbReference type="Gene3D" id="3.40.710.10">
    <property type="entry name" value="DD-peptidase/beta-lactamase superfamily"/>
    <property type="match status" value="1"/>
</dbReference>
<dbReference type="InterPro" id="IPR001967">
    <property type="entry name" value="Peptidase_S11_N"/>
</dbReference>
<feature type="active site" description="Proton acceptor" evidence="7">
    <location>
        <position position="52"/>
    </location>
</feature>
<dbReference type="GO" id="GO:0071555">
    <property type="term" value="P:cell wall organization"/>
    <property type="evidence" value="ECO:0007669"/>
    <property type="project" value="UniProtKB-KW"/>
</dbReference>
<dbReference type="GO" id="GO:0008360">
    <property type="term" value="P:regulation of cell shape"/>
    <property type="evidence" value="ECO:0007669"/>
    <property type="project" value="UniProtKB-KW"/>
</dbReference>
<protein>
    <submittedName>
        <fullName evidence="12">D-alanyl-D-alanine carboxypeptidase</fullName>
    </submittedName>
    <submittedName>
        <fullName evidence="11">Serine hydrolase</fullName>
    </submittedName>
</protein>
<reference evidence="12" key="2">
    <citation type="journal article" date="2019" name="Int. J. Syst. Evol. Microbiol.">
        <title>Faecalibacillus intestinalis gen. nov., sp. nov. and Faecalibacillus faecis sp. nov., isolated from human faeces.</title>
        <authorList>
            <person name="Seo B."/>
            <person name="Jeon K."/>
            <person name="Baek I."/>
            <person name="Lee Y.M."/>
            <person name="Baek K."/>
            <person name="Ko G."/>
        </authorList>
    </citation>
    <scope>NUCLEOTIDE SEQUENCE</scope>
    <source>
        <strain evidence="12">SNUG30370</strain>
    </source>
</reference>
<feature type="active site" evidence="7">
    <location>
        <position position="104"/>
    </location>
</feature>
<dbReference type="Proteomes" id="UP001198439">
    <property type="component" value="Unassembled WGS sequence"/>
</dbReference>
<keyword evidence="3 11" id="KW-0378">Hydrolase</keyword>
<comment type="similarity">
    <text evidence="1 9">Belongs to the peptidase S11 family.</text>
</comment>
<dbReference type="AlphaFoldDB" id="A0A2T3FY78"/>
<keyword evidence="13" id="KW-1185">Reference proteome</keyword>
<dbReference type="InterPro" id="IPR018044">
    <property type="entry name" value="Peptidase_S11"/>
</dbReference>
<evidence type="ECO:0000256" key="6">
    <source>
        <dbReference type="ARBA" id="ARBA00023316"/>
    </source>
</evidence>
<keyword evidence="2" id="KW-0732">Signal</keyword>
<evidence type="ECO:0000256" key="9">
    <source>
        <dbReference type="RuleBase" id="RU004016"/>
    </source>
</evidence>
<dbReference type="EMBL" id="JAJDKZ010000008">
    <property type="protein sequence ID" value="MCB8609779.1"/>
    <property type="molecule type" value="Genomic_DNA"/>
</dbReference>
<evidence type="ECO:0000256" key="5">
    <source>
        <dbReference type="ARBA" id="ARBA00022984"/>
    </source>
</evidence>
<evidence type="ECO:0000313" key="11">
    <source>
        <dbReference type="EMBL" id="MCB8609779.1"/>
    </source>
</evidence>
<keyword evidence="4" id="KW-0133">Cell shape</keyword>
<accession>A0A2T3FY78</accession>
<name>A0A2T3FY78_9FIRM</name>
<dbReference type="SUPFAM" id="SSF56601">
    <property type="entry name" value="beta-lactamase/transpeptidase-like"/>
    <property type="match status" value="1"/>
</dbReference>
<dbReference type="GeneID" id="77470952"/>
<dbReference type="EMBL" id="PYLP01000008">
    <property type="protein sequence ID" value="PST40245.1"/>
    <property type="molecule type" value="Genomic_DNA"/>
</dbReference>
<reference evidence="11" key="3">
    <citation type="submission" date="2021-10" db="EMBL/GenBank/DDBJ databases">
        <title>Collection of gut derived symbiotic bacterial strains cultured from healthy donors.</title>
        <authorList>
            <person name="Lin H."/>
            <person name="Littmann E."/>
            <person name="Kohout C."/>
            <person name="Pamer E.G."/>
        </authorList>
    </citation>
    <scope>NUCLEOTIDE SEQUENCE</scope>
    <source>
        <strain evidence="11">DFI.4.48</strain>
    </source>
</reference>
<organism evidence="12 13">
    <name type="scientific">Faecalibacillus faecis</name>
    <dbReference type="NCBI Taxonomy" id="1982628"/>
    <lineage>
        <taxon>Bacteria</taxon>
        <taxon>Bacillati</taxon>
        <taxon>Bacillota</taxon>
        <taxon>Erysipelotrichia</taxon>
        <taxon>Erysipelotrichales</taxon>
        <taxon>Coprobacillaceae</taxon>
        <taxon>Faecalibacillus</taxon>
    </lineage>
</organism>
<sequence length="332" mass="38699">MKLLLSIFFVFQVVCSKVEFYGGSYLVYDSYNDYVVESSNENKRQSVASISKIMTAILVIENSRLDKKIIVDETINKAYGSCVYIHIKDKMTIQDLLYGLMLRSGNDCALMLAKSVGGSVNRFVEMMNEKAQELNMKDSHFSNPSGLDEEDEGNVSTVKDMALLYDYCCQNPIFNEIVQTKVYKRQDGMGFWHNKNRLLKDYSYCVGGKTGFTKKARRTLITRAIKGDHDLIIVTFNCGNDFEFHKKKYEECFETMEKQVFFDKGVYVIGGKPYLFDESLFIEKKKEDCVSYIIKDESVYLYVNQHYIRKQKLKRFCFVDLYQMILKDLFYE</sequence>
<evidence type="ECO:0000256" key="2">
    <source>
        <dbReference type="ARBA" id="ARBA00022729"/>
    </source>
</evidence>
<dbReference type="InterPro" id="IPR012338">
    <property type="entry name" value="Beta-lactam/transpept-like"/>
</dbReference>
<dbReference type="Pfam" id="PF00768">
    <property type="entry name" value="Peptidase_S11"/>
    <property type="match status" value="1"/>
</dbReference>